<dbReference type="RefSeq" id="WP_386163519.1">
    <property type="nucleotide sequence ID" value="NZ_JBHMBS010000043.1"/>
</dbReference>
<evidence type="ECO:0000313" key="3">
    <source>
        <dbReference type="Proteomes" id="UP001589610"/>
    </source>
</evidence>
<sequence length="59" mass="6294">MKAASTSLMDEIGEGLGEMADLDELSHRCRRGGAAGGAFTPDEQAAETGRVREDFPERP</sequence>
<keyword evidence="3" id="KW-1185">Reference proteome</keyword>
<protein>
    <submittedName>
        <fullName evidence="2">Uncharacterized protein</fullName>
    </submittedName>
</protein>
<feature type="region of interest" description="Disordered" evidence="1">
    <location>
        <begin position="32"/>
        <end position="59"/>
    </location>
</feature>
<evidence type="ECO:0000256" key="1">
    <source>
        <dbReference type="SAM" id="MobiDB-lite"/>
    </source>
</evidence>
<accession>A0ABV5TSM0</accession>
<evidence type="ECO:0000313" key="2">
    <source>
        <dbReference type="EMBL" id="MFB9682014.1"/>
    </source>
</evidence>
<name>A0ABV5TSM0_9ACTN</name>
<dbReference type="Proteomes" id="UP001589610">
    <property type="component" value="Unassembled WGS sequence"/>
</dbReference>
<gene>
    <name evidence="2" type="ORF">ACFFRH_41645</name>
</gene>
<dbReference type="EMBL" id="JBHMBS010000043">
    <property type="protein sequence ID" value="MFB9682014.1"/>
    <property type="molecule type" value="Genomic_DNA"/>
</dbReference>
<comment type="caution">
    <text evidence="2">The sequence shown here is derived from an EMBL/GenBank/DDBJ whole genome shotgun (WGS) entry which is preliminary data.</text>
</comment>
<feature type="compositionally biased region" description="Basic and acidic residues" evidence="1">
    <location>
        <begin position="49"/>
        <end position="59"/>
    </location>
</feature>
<organism evidence="2 3">
    <name type="scientific">Streptosporangium vulgare</name>
    <dbReference type="NCBI Taxonomy" id="46190"/>
    <lineage>
        <taxon>Bacteria</taxon>
        <taxon>Bacillati</taxon>
        <taxon>Actinomycetota</taxon>
        <taxon>Actinomycetes</taxon>
        <taxon>Streptosporangiales</taxon>
        <taxon>Streptosporangiaceae</taxon>
        <taxon>Streptosporangium</taxon>
    </lineage>
</organism>
<proteinExistence type="predicted"/>
<reference evidence="2 3" key="1">
    <citation type="submission" date="2024-09" db="EMBL/GenBank/DDBJ databases">
        <authorList>
            <person name="Sun Q."/>
            <person name="Mori K."/>
        </authorList>
    </citation>
    <scope>NUCLEOTIDE SEQUENCE [LARGE SCALE GENOMIC DNA]</scope>
    <source>
        <strain evidence="2 3">JCM 3028</strain>
    </source>
</reference>